<name>A0A386PRN2_9LACO</name>
<protein>
    <submittedName>
        <fullName evidence="1">Uncharacterized protein</fullName>
    </submittedName>
</protein>
<gene>
    <name evidence="1" type="ORF">D1B17_08590</name>
</gene>
<sequence>MNLPEDVINSEFPNLKLNSKDGKTVTLAFDNGENVVISKQNSDGTTDSEVYNFKAVTDETVFPPVPDLPNYWHNVDLDKWNGVIDSNFKDSLKSNNDQIQKSINSLYEYETDQRNFFVKLKDTLSDFKGFVETIISSKVADYLSKFSDQFYKKEEIDSMMADLSTRIDNVRKRVPNDTIIGTFHNPSRSDQMPTNIDVNDKVTPEAQSVLDEIEEGGN</sequence>
<proteinExistence type="predicted"/>
<keyword evidence="2" id="KW-1185">Reference proteome</keyword>
<dbReference type="KEGG" id="lzh:D1B17_08590"/>
<dbReference type="OrthoDB" id="2290597at2"/>
<reference evidence="2" key="1">
    <citation type="submission" date="2018-08" db="EMBL/GenBank/DDBJ databases">
        <title>Genome of Lactobacillus sp. HBUAS52074.</title>
        <authorList>
            <person name="Guo Z."/>
            <person name="Zhang Z.D."/>
        </authorList>
    </citation>
    <scope>NUCLEOTIDE SEQUENCE [LARGE SCALE GENOMIC DNA]</scope>
    <source>
        <strain evidence="2">HBUAS52074</strain>
    </source>
</reference>
<accession>A0A386PRN2</accession>
<dbReference type="AlphaFoldDB" id="A0A386PRN2"/>
<dbReference type="RefSeq" id="WP_120142917.1">
    <property type="nucleotide sequence ID" value="NZ_CP031933.2"/>
</dbReference>
<dbReference type="Proteomes" id="UP000267208">
    <property type="component" value="Chromosome"/>
</dbReference>
<organism evidence="1 2">
    <name type="scientific">Companilactobacillus zhachilii</name>
    <dbReference type="NCBI Taxonomy" id="2304606"/>
    <lineage>
        <taxon>Bacteria</taxon>
        <taxon>Bacillati</taxon>
        <taxon>Bacillota</taxon>
        <taxon>Bacilli</taxon>
        <taxon>Lactobacillales</taxon>
        <taxon>Lactobacillaceae</taxon>
        <taxon>Companilactobacillus</taxon>
    </lineage>
</organism>
<evidence type="ECO:0000313" key="2">
    <source>
        <dbReference type="Proteomes" id="UP000267208"/>
    </source>
</evidence>
<dbReference type="EMBL" id="CP031933">
    <property type="protein sequence ID" value="AYE38681.1"/>
    <property type="molecule type" value="Genomic_DNA"/>
</dbReference>
<evidence type="ECO:0000313" key="1">
    <source>
        <dbReference type="EMBL" id="AYE38681.1"/>
    </source>
</evidence>